<accession>A0A1H2TIA0</accession>
<keyword evidence="4" id="KW-1185">Reference proteome</keyword>
<gene>
    <name evidence="3" type="ORF">SAMN05216287_0994</name>
</gene>
<evidence type="ECO:0000313" key="4">
    <source>
        <dbReference type="Proteomes" id="UP000243778"/>
    </source>
</evidence>
<dbReference type="SUPFAM" id="SSF53474">
    <property type="entry name" value="alpha/beta-Hydrolases"/>
    <property type="match status" value="1"/>
</dbReference>
<evidence type="ECO:0008006" key="5">
    <source>
        <dbReference type="Google" id="ProtNLM"/>
    </source>
</evidence>
<keyword evidence="2" id="KW-0732">Signal</keyword>
<evidence type="ECO:0000256" key="2">
    <source>
        <dbReference type="SAM" id="SignalP"/>
    </source>
</evidence>
<dbReference type="AlphaFoldDB" id="A0A1H2TIA0"/>
<feature type="chain" id="PRO_5017332617" description="DUF3530 domain-containing protein" evidence="2">
    <location>
        <begin position="23"/>
        <end position="310"/>
    </location>
</feature>
<dbReference type="STRING" id="1007099.SAMN05216287_0994"/>
<dbReference type="Gene3D" id="3.40.50.1820">
    <property type="entry name" value="alpha/beta hydrolase"/>
    <property type="match status" value="1"/>
</dbReference>
<evidence type="ECO:0000256" key="1">
    <source>
        <dbReference type="SAM" id="MobiDB-lite"/>
    </source>
</evidence>
<dbReference type="Proteomes" id="UP000243778">
    <property type="component" value="Unassembled WGS sequence"/>
</dbReference>
<feature type="signal peptide" evidence="2">
    <location>
        <begin position="1"/>
        <end position="22"/>
    </location>
</feature>
<feature type="compositionally biased region" description="Low complexity" evidence="1">
    <location>
        <begin position="146"/>
        <end position="163"/>
    </location>
</feature>
<proteinExistence type="predicted"/>
<dbReference type="OrthoDB" id="6193602at2"/>
<feature type="compositionally biased region" description="Basic and acidic residues" evidence="1">
    <location>
        <begin position="136"/>
        <end position="145"/>
    </location>
</feature>
<dbReference type="Pfam" id="PF12048">
    <property type="entry name" value="DUF3530"/>
    <property type="match status" value="1"/>
</dbReference>
<dbReference type="EMBL" id="FNNU01000001">
    <property type="protein sequence ID" value="SDW43568.1"/>
    <property type="molecule type" value="Genomic_DNA"/>
</dbReference>
<name>A0A1H2TIA0_9PSED</name>
<reference evidence="4" key="1">
    <citation type="submission" date="2016-10" db="EMBL/GenBank/DDBJ databases">
        <authorList>
            <person name="Varghese N."/>
            <person name="Submissions S."/>
        </authorList>
    </citation>
    <scope>NUCLEOTIDE SEQUENCE [LARGE SCALE GENOMIC DNA]</scope>
    <source>
        <strain evidence="4">NRRL B-59562</strain>
    </source>
</reference>
<dbReference type="InterPro" id="IPR022529">
    <property type="entry name" value="DUF3530"/>
</dbReference>
<dbReference type="InterPro" id="IPR029058">
    <property type="entry name" value="AB_hydrolase_fold"/>
</dbReference>
<dbReference type="RefSeq" id="WP_090225093.1">
    <property type="nucleotide sequence ID" value="NZ_FNNU01000001.1"/>
</dbReference>
<sequence length="310" mass="33190">MSRSILPPLCIALLLGASAVRGAEPVAAPALPVERAPLEERSQDEAIALQRQLPTAEQQQLEAGGEHFLALWKPANSPTPSGLVILVPGEGEHPDWPRVVGPLRSKLADAGWHTLALSLPDPLGDPLQARPPEAIEPAKKDDAAKTDAPPTTAAEETPPAASAEDQRKAHGDRVMARIQAGLDFATDKQVKTVVLLGHGSGAWWAASFLAERKPAQIHQLLMVEASIPAGYAPPLDELVPPLKLATGDFYYKDRQADAALARQQASKRLQHPAYALIGLNALPANPDAEEEQLARRVRGWLTRNVGEAKK</sequence>
<feature type="region of interest" description="Disordered" evidence="1">
    <location>
        <begin position="121"/>
        <end position="171"/>
    </location>
</feature>
<protein>
    <recommendedName>
        <fullName evidence="5">DUF3530 domain-containing protein</fullName>
    </recommendedName>
</protein>
<organism evidence="3 4">
    <name type="scientific">Pseudomonas kuykendallii</name>
    <dbReference type="NCBI Taxonomy" id="1007099"/>
    <lineage>
        <taxon>Bacteria</taxon>
        <taxon>Pseudomonadati</taxon>
        <taxon>Pseudomonadota</taxon>
        <taxon>Gammaproteobacteria</taxon>
        <taxon>Pseudomonadales</taxon>
        <taxon>Pseudomonadaceae</taxon>
        <taxon>Pseudomonas</taxon>
    </lineage>
</organism>
<evidence type="ECO:0000313" key="3">
    <source>
        <dbReference type="EMBL" id="SDW43568.1"/>
    </source>
</evidence>